<dbReference type="Pfam" id="PF16589">
    <property type="entry name" value="BRCT_2"/>
    <property type="match status" value="1"/>
</dbReference>
<keyword evidence="3" id="KW-0436">Ligase</keyword>
<name>A0AAD5WYD5_9FUNG</name>
<dbReference type="InterPro" id="IPR036420">
    <property type="entry name" value="BRCT_dom_sf"/>
</dbReference>
<dbReference type="Gene3D" id="3.40.50.10190">
    <property type="entry name" value="BRCT domain"/>
    <property type="match status" value="2"/>
</dbReference>
<dbReference type="GO" id="GO:0006303">
    <property type="term" value="P:double-strand break repair via nonhomologous end joining"/>
    <property type="evidence" value="ECO:0007669"/>
    <property type="project" value="TreeGrafter"/>
</dbReference>
<dbReference type="SUPFAM" id="SSF52113">
    <property type="entry name" value="BRCT domain"/>
    <property type="match status" value="1"/>
</dbReference>
<dbReference type="EMBL" id="JADGJD010003202">
    <property type="protein sequence ID" value="KAJ3024957.1"/>
    <property type="molecule type" value="Genomic_DNA"/>
</dbReference>
<comment type="caution">
    <text evidence="3">The sequence shown here is derived from an EMBL/GenBank/DDBJ whole genome shotgun (WGS) entry which is preliminary data.</text>
</comment>
<sequence>EEKEEDGLEGEGEGKGVRGFRRKRDVEVAVVEHGGKVVQNPERGTRMIIADAHTLKVSNLKKAGKYDIVQSRYIADCIAANTLKPLNARYMIHTTDETREGFKKNADIWGDEYVEDLTAASLYELFNTMDTSRPTKRRRLDHLPPSYSTLSIDPRLATIREIEDHYFSMTPHEGSLFRNCVFYLDRYRSIRVRPEVLEPDFQTGSDVTIVTNSSDLVPEYDKLEHSWLDVVGLEIRSRGGTVVDVLGAGVTHVVVDGRCREKE</sequence>
<keyword evidence="4" id="KW-1185">Reference proteome</keyword>
<gene>
    <name evidence="3" type="primary">LIG4_3</name>
    <name evidence="3" type="ORF">HK097_006813</name>
</gene>
<dbReference type="GO" id="GO:0003677">
    <property type="term" value="F:DNA binding"/>
    <property type="evidence" value="ECO:0007669"/>
    <property type="project" value="InterPro"/>
</dbReference>
<feature type="domain" description="BRCT" evidence="2">
    <location>
        <begin position="22"/>
        <end position="91"/>
    </location>
</feature>
<dbReference type="GO" id="GO:0005524">
    <property type="term" value="F:ATP binding"/>
    <property type="evidence" value="ECO:0007669"/>
    <property type="project" value="InterPro"/>
</dbReference>
<dbReference type="PANTHER" id="PTHR45997:SF1">
    <property type="entry name" value="DNA LIGASE 4"/>
    <property type="match status" value="1"/>
</dbReference>
<dbReference type="AlphaFoldDB" id="A0AAD5WYD5"/>
<accession>A0AAD5WYD5</accession>
<dbReference type="GO" id="GO:0006310">
    <property type="term" value="P:DNA recombination"/>
    <property type="evidence" value="ECO:0007669"/>
    <property type="project" value="UniProtKB-KW"/>
</dbReference>
<dbReference type="InterPro" id="IPR001357">
    <property type="entry name" value="BRCT_dom"/>
</dbReference>
<dbReference type="GO" id="GO:0003910">
    <property type="term" value="F:DNA ligase (ATP) activity"/>
    <property type="evidence" value="ECO:0007669"/>
    <property type="project" value="InterPro"/>
</dbReference>
<evidence type="ECO:0000313" key="4">
    <source>
        <dbReference type="Proteomes" id="UP001212841"/>
    </source>
</evidence>
<proteinExistence type="predicted"/>
<dbReference type="InterPro" id="IPR029710">
    <property type="entry name" value="LIG4"/>
</dbReference>
<dbReference type="GO" id="GO:0032807">
    <property type="term" value="C:DNA ligase IV complex"/>
    <property type="evidence" value="ECO:0007669"/>
    <property type="project" value="TreeGrafter"/>
</dbReference>
<protein>
    <submittedName>
        <fullName evidence="3">DNA ligase (ATP)</fullName>
    </submittedName>
</protein>
<reference evidence="3" key="1">
    <citation type="submission" date="2020-05" db="EMBL/GenBank/DDBJ databases">
        <title>Phylogenomic resolution of chytrid fungi.</title>
        <authorList>
            <person name="Stajich J.E."/>
            <person name="Amses K."/>
            <person name="Simmons R."/>
            <person name="Seto K."/>
            <person name="Myers J."/>
            <person name="Bonds A."/>
            <person name="Quandt C.A."/>
            <person name="Barry K."/>
            <person name="Liu P."/>
            <person name="Grigoriev I."/>
            <person name="Longcore J.E."/>
            <person name="James T.Y."/>
        </authorList>
    </citation>
    <scope>NUCLEOTIDE SEQUENCE</scope>
    <source>
        <strain evidence="3">JEL0318</strain>
    </source>
</reference>
<evidence type="ECO:0000313" key="3">
    <source>
        <dbReference type="EMBL" id="KAJ3024957.1"/>
    </source>
</evidence>
<dbReference type="Proteomes" id="UP001212841">
    <property type="component" value="Unassembled WGS sequence"/>
</dbReference>
<keyword evidence="1" id="KW-0233">DNA recombination</keyword>
<dbReference type="PANTHER" id="PTHR45997">
    <property type="entry name" value="DNA LIGASE 4"/>
    <property type="match status" value="1"/>
</dbReference>
<dbReference type="GO" id="GO:0006297">
    <property type="term" value="P:nucleotide-excision repair, DNA gap filling"/>
    <property type="evidence" value="ECO:0007669"/>
    <property type="project" value="TreeGrafter"/>
</dbReference>
<feature type="non-terminal residue" evidence="3">
    <location>
        <position position="263"/>
    </location>
</feature>
<evidence type="ECO:0000259" key="2">
    <source>
        <dbReference type="PROSITE" id="PS50172"/>
    </source>
</evidence>
<organism evidence="3 4">
    <name type="scientific">Rhizophlyctis rosea</name>
    <dbReference type="NCBI Taxonomy" id="64517"/>
    <lineage>
        <taxon>Eukaryota</taxon>
        <taxon>Fungi</taxon>
        <taxon>Fungi incertae sedis</taxon>
        <taxon>Chytridiomycota</taxon>
        <taxon>Chytridiomycota incertae sedis</taxon>
        <taxon>Chytridiomycetes</taxon>
        <taxon>Rhizophlyctidales</taxon>
        <taxon>Rhizophlyctidaceae</taxon>
        <taxon>Rhizophlyctis</taxon>
    </lineage>
</organism>
<feature type="non-terminal residue" evidence="3">
    <location>
        <position position="1"/>
    </location>
</feature>
<dbReference type="PROSITE" id="PS50172">
    <property type="entry name" value="BRCT"/>
    <property type="match status" value="1"/>
</dbReference>
<evidence type="ECO:0000256" key="1">
    <source>
        <dbReference type="ARBA" id="ARBA00023172"/>
    </source>
</evidence>